<evidence type="ECO:0000256" key="1">
    <source>
        <dbReference type="SAM" id="MobiDB-lite"/>
    </source>
</evidence>
<comment type="caution">
    <text evidence="2">The sequence shown here is derived from an EMBL/GenBank/DDBJ whole genome shotgun (WGS) entry which is preliminary data.</text>
</comment>
<feature type="compositionally biased region" description="Polar residues" evidence="1">
    <location>
        <begin position="115"/>
        <end position="134"/>
    </location>
</feature>
<gene>
    <name evidence="2" type="ORF">FRX31_004577</name>
</gene>
<protein>
    <submittedName>
        <fullName evidence="2">Uncharacterized protein</fullName>
    </submittedName>
</protein>
<proteinExistence type="predicted"/>
<dbReference type="AlphaFoldDB" id="A0A7J6XA25"/>
<name>A0A7J6XA25_THATH</name>
<evidence type="ECO:0000313" key="2">
    <source>
        <dbReference type="EMBL" id="KAF5205837.1"/>
    </source>
</evidence>
<sequence length="158" mass="17604">MYHVPSGSGSKLCSLLDLFKESSIMKEESVSSLPQSSSFVKNSSTSMGNNKDWKELTSESEIDIENIRKKGKESSFSESSMGNKEMYHVPSGSGSKLSSWLELFKESSSMKEESVNSFPQSSSFVENSTTSMGNNKDWKELTSESEINIENIRRKGKK</sequence>
<dbReference type="EMBL" id="JABWDY010003585">
    <property type="protein sequence ID" value="KAF5205837.1"/>
    <property type="molecule type" value="Genomic_DNA"/>
</dbReference>
<feature type="region of interest" description="Disordered" evidence="1">
    <location>
        <begin position="69"/>
        <end position="95"/>
    </location>
</feature>
<organism evidence="2 3">
    <name type="scientific">Thalictrum thalictroides</name>
    <name type="common">Rue-anemone</name>
    <name type="synonym">Anemone thalictroides</name>
    <dbReference type="NCBI Taxonomy" id="46969"/>
    <lineage>
        <taxon>Eukaryota</taxon>
        <taxon>Viridiplantae</taxon>
        <taxon>Streptophyta</taxon>
        <taxon>Embryophyta</taxon>
        <taxon>Tracheophyta</taxon>
        <taxon>Spermatophyta</taxon>
        <taxon>Magnoliopsida</taxon>
        <taxon>Ranunculales</taxon>
        <taxon>Ranunculaceae</taxon>
        <taxon>Thalictroideae</taxon>
        <taxon>Thalictrum</taxon>
    </lineage>
</organism>
<accession>A0A7J6XA25</accession>
<reference evidence="2 3" key="1">
    <citation type="submission" date="2020-06" db="EMBL/GenBank/DDBJ databases">
        <title>Transcriptomic and genomic resources for Thalictrum thalictroides and T. hernandezii: Facilitating candidate gene discovery in an emerging model plant lineage.</title>
        <authorList>
            <person name="Arias T."/>
            <person name="Riano-Pachon D.M."/>
            <person name="Di Stilio V.S."/>
        </authorList>
    </citation>
    <scope>NUCLEOTIDE SEQUENCE [LARGE SCALE GENOMIC DNA]</scope>
    <source>
        <strain evidence="3">cv. WT478/WT964</strain>
        <tissue evidence="2">Leaves</tissue>
    </source>
</reference>
<feature type="region of interest" description="Disordered" evidence="1">
    <location>
        <begin position="35"/>
        <end position="57"/>
    </location>
</feature>
<feature type="region of interest" description="Disordered" evidence="1">
    <location>
        <begin position="111"/>
        <end position="139"/>
    </location>
</feature>
<evidence type="ECO:0000313" key="3">
    <source>
        <dbReference type="Proteomes" id="UP000554482"/>
    </source>
</evidence>
<dbReference type="Proteomes" id="UP000554482">
    <property type="component" value="Unassembled WGS sequence"/>
</dbReference>
<feature type="compositionally biased region" description="Polar residues" evidence="1">
    <location>
        <begin position="39"/>
        <end position="49"/>
    </location>
</feature>
<keyword evidence="3" id="KW-1185">Reference proteome</keyword>